<dbReference type="InterPro" id="IPR000259">
    <property type="entry name" value="Adhesion_dom_fimbrial"/>
</dbReference>
<dbReference type="GO" id="GO:0009289">
    <property type="term" value="C:pilus"/>
    <property type="evidence" value="ECO:0007669"/>
    <property type="project" value="InterPro"/>
</dbReference>
<dbReference type="Pfam" id="PF00419">
    <property type="entry name" value="Fimbrial"/>
    <property type="match status" value="1"/>
</dbReference>
<dbReference type="Gene3D" id="2.60.40.1090">
    <property type="entry name" value="Fimbrial-type adhesion domain"/>
    <property type="match status" value="1"/>
</dbReference>
<accession>A0A6A9JU68</accession>
<reference evidence="2" key="1">
    <citation type="submission" date="2019-11" db="EMBL/GenBank/DDBJ databases">
        <title>Genomes of ocular Pseudomonas aeruginosa isolates.</title>
        <authorList>
            <person name="Khan M."/>
            <person name="Rice S.A."/>
            <person name="Willcox M.D.P."/>
            <person name="Stapleton F."/>
        </authorList>
    </citation>
    <scope>NUCLEOTIDE SEQUENCE</scope>
    <source>
        <strain evidence="2">PA206</strain>
    </source>
</reference>
<dbReference type="AlphaFoldDB" id="A0A6A9JU68"/>
<organism evidence="2">
    <name type="scientific">Pseudomonas aeruginosa</name>
    <dbReference type="NCBI Taxonomy" id="287"/>
    <lineage>
        <taxon>Bacteria</taxon>
        <taxon>Pseudomonadati</taxon>
        <taxon>Pseudomonadota</taxon>
        <taxon>Gammaproteobacteria</taxon>
        <taxon>Pseudomonadales</taxon>
        <taxon>Pseudomonadaceae</taxon>
        <taxon>Pseudomonas</taxon>
    </lineage>
</organism>
<proteinExistence type="predicted"/>
<dbReference type="InterPro" id="IPR036937">
    <property type="entry name" value="Adhesion_dom_fimbrial_sf"/>
</dbReference>
<dbReference type="EMBL" id="WOAJ01000001">
    <property type="protein sequence ID" value="MUI56382.1"/>
    <property type="molecule type" value="Genomic_DNA"/>
</dbReference>
<sequence length="349" mass="38427">MKSISRFVFFGILLAVSQKGFALACLKDARPWDWYPYFAGQGSATSTINTTIAVPSVLPKNTVLWRSPDEHITVTCWQDKFWDAQYAYIYLSPSDPGGAALGPDLELGVRVNGVDYYCDNQMEVFEGRCRKRLDFFYLQGCYVGRCTETAVTRSLTVSFFVAKKSQPSPGKEGSLSGISGTYGAFQFDGVYGMNANPDRNFRMNVTGLDKLRYVACSSTLSISPKTVNFGAVASRAAEMGKTIVERPFSITANKTCNSVYGLNARLSAVNASVSNADTLVPNDNPSVGIRLLDQQDSQRPLVFDREFVLVAPSPDQVVVKNFLAQLRWLTSQPKLGKFNAAATVDVYYK</sequence>
<dbReference type="GO" id="GO:0007155">
    <property type="term" value="P:cell adhesion"/>
    <property type="evidence" value="ECO:0007669"/>
    <property type="project" value="InterPro"/>
</dbReference>
<name>A0A6A9JU68_PSEAI</name>
<evidence type="ECO:0000259" key="1">
    <source>
        <dbReference type="Pfam" id="PF00419"/>
    </source>
</evidence>
<dbReference type="InterPro" id="IPR008966">
    <property type="entry name" value="Adhesion_dom_sf"/>
</dbReference>
<dbReference type="SUPFAM" id="SSF49401">
    <property type="entry name" value="Bacterial adhesins"/>
    <property type="match status" value="1"/>
</dbReference>
<protein>
    <submittedName>
        <fullName evidence="2">Fimbrial protein</fullName>
    </submittedName>
</protein>
<gene>
    <name evidence="2" type="ORF">GNQ20_00975</name>
</gene>
<comment type="caution">
    <text evidence="2">The sequence shown here is derived from an EMBL/GenBank/DDBJ whole genome shotgun (WGS) entry which is preliminary data.</text>
</comment>
<evidence type="ECO:0000313" key="2">
    <source>
        <dbReference type="EMBL" id="MUI56382.1"/>
    </source>
</evidence>
<feature type="domain" description="Fimbrial-type adhesion" evidence="1">
    <location>
        <begin position="200"/>
        <end position="349"/>
    </location>
</feature>